<organism evidence="1 2">
    <name type="scientific">Rhabditophanes sp. KR3021</name>
    <dbReference type="NCBI Taxonomy" id="114890"/>
    <lineage>
        <taxon>Eukaryota</taxon>
        <taxon>Metazoa</taxon>
        <taxon>Ecdysozoa</taxon>
        <taxon>Nematoda</taxon>
        <taxon>Chromadorea</taxon>
        <taxon>Rhabditida</taxon>
        <taxon>Tylenchina</taxon>
        <taxon>Panagrolaimomorpha</taxon>
        <taxon>Strongyloidoidea</taxon>
        <taxon>Alloionematidae</taxon>
        <taxon>Rhabditophanes</taxon>
    </lineage>
</organism>
<sequence>MGARSQVSALVSATMIFVVIMFAAPLLECLPLAILSSIVLVALIGIFRQVYEVPGLYKTSSVDFII</sequence>
<dbReference type="Proteomes" id="UP000095286">
    <property type="component" value="Unplaced"/>
</dbReference>
<accession>A0AC35TG27</accession>
<evidence type="ECO:0000313" key="1">
    <source>
        <dbReference type="Proteomes" id="UP000095286"/>
    </source>
</evidence>
<name>A0AC35TG27_9BILA</name>
<evidence type="ECO:0000313" key="2">
    <source>
        <dbReference type="WBParaSite" id="RSKR_0000013800.1"/>
    </source>
</evidence>
<dbReference type="WBParaSite" id="RSKR_0000013800.1">
    <property type="protein sequence ID" value="RSKR_0000013800.1"/>
    <property type="gene ID" value="RSKR_0000013800"/>
</dbReference>
<protein>
    <submittedName>
        <fullName evidence="2">Sulfate_transp domain-containing protein</fullName>
    </submittedName>
</protein>
<proteinExistence type="predicted"/>
<reference evidence="2" key="1">
    <citation type="submission" date="2016-11" db="UniProtKB">
        <authorList>
            <consortium name="WormBaseParasite"/>
        </authorList>
    </citation>
    <scope>IDENTIFICATION</scope>
    <source>
        <strain evidence="2">KR3021</strain>
    </source>
</reference>